<dbReference type="KEGG" id="rop:ROP_pROB01-01220"/>
<dbReference type="HOGENOM" id="CLU_095990_1_0_11"/>
<geneLocation type="plasmid" evidence="2 3">
    <name>pROB01</name>
</geneLocation>
<dbReference type="CDD" id="cd12108">
    <property type="entry name" value="Hr-like"/>
    <property type="match status" value="1"/>
</dbReference>
<proteinExistence type="predicted"/>
<organism evidence="2 3">
    <name type="scientific">Rhodococcus opacus (strain B4)</name>
    <dbReference type="NCBI Taxonomy" id="632772"/>
    <lineage>
        <taxon>Bacteria</taxon>
        <taxon>Bacillati</taxon>
        <taxon>Actinomycetota</taxon>
        <taxon>Actinomycetes</taxon>
        <taxon>Mycobacteriales</taxon>
        <taxon>Nocardiaceae</taxon>
        <taxon>Rhodococcus</taxon>
    </lineage>
</organism>
<keyword evidence="2" id="KW-0614">Plasmid</keyword>
<evidence type="ECO:0000259" key="1">
    <source>
        <dbReference type="Pfam" id="PF01814"/>
    </source>
</evidence>
<dbReference type="AlphaFoldDB" id="C1BC39"/>
<evidence type="ECO:0000313" key="3">
    <source>
        <dbReference type="Proteomes" id="UP000002212"/>
    </source>
</evidence>
<dbReference type="Proteomes" id="UP000002212">
    <property type="component" value="Plasmid pROB01"/>
</dbReference>
<dbReference type="Pfam" id="PF01814">
    <property type="entry name" value="Hemerythrin"/>
    <property type="match status" value="1"/>
</dbReference>
<dbReference type="InterPro" id="IPR012312">
    <property type="entry name" value="Hemerythrin-like"/>
</dbReference>
<dbReference type="RefSeq" id="WP_007300065.1">
    <property type="nucleotide sequence ID" value="NC_012520.1"/>
</dbReference>
<feature type="domain" description="Hemerythrin-like" evidence="1">
    <location>
        <begin position="18"/>
        <end position="144"/>
    </location>
</feature>
<accession>C1BC39</accession>
<dbReference type="EMBL" id="AP011116">
    <property type="protein sequence ID" value="BAH55621.1"/>
    <property type="molecule type" value="Genomic_DNA"/>
</dbReference>
<gene>
    <name evidence="2" type="ordered locus">ROP_pROB01-01220</name>
</gene>
<dbReference type="PATRIC" id="fig|632772.20.peg.7836"/>
<dbReference type="Gene3D" id="1.20.120.520">
    <property type="entry name" value="nmb1532 protein domain like"/>
    <property type="match status" value="1"/>
</dbReference>
<sequence length="236" mass="26714">MSTDRAAPADTRMMGILHDALRRDLGRARTVLTAPTPPAQSQRIAVADHLLWMMDYLRYHHRTEDENLWPLIRRLNPGAGTLLDRMDADHTHISPEIDRLCSAAGAYRDDGSTDARQAVVVALDGLEAALLPHLRREEDEMMPVVSRTITVGHWEDWGRDIVKDKPKLELAREVPWVLDGLDAEQYRLVAHVLPAPARVILLHALAGQYRRACAARWGPRVEVTPLTSHHRERPRV</sequence>
<reference evidence="2 3" key="1">
    <citation type="submission" date="2009-03" db="EMBL/GenBank/DDBJ databases">
        <title>Comparison of the complete genome sequences of Rhodococcus erythropolis PR4 and Rhodococcus opacus B4.</title>
        <authorList>
            <person name="Takarada H."/>
            <person name="Sekine M."/>
            <person name="Hosoyama A."/>
            <person name="Yamada R."/>
            <person name="Fujisawa T."/>
            <person name="Omata S."/>
            <person name="Shimizu A."/>
            <person name="Tsukatani N."/>
            <person name="Tanikawa S."/>
            <person name="Fujita N."/>
            <person name="Harayama S."/>
        </authorList>
    </citation>
    <scope>NUCLEOTIDE SEQUENCE [LARGE SCALE GENOMIC DNA]</scope>
    <source>
        <strain evidence="2 3">B4</strain>
        <plasmid evidence="2 3">pROB01</plasmid>
    </source>
</reference>
<dbReference type="OrthoDB" id="5197650at2"/>
<protein>
    <recommendedName>
        <fullName evidence="1">Hemerythrin-like domain-containing protein</fullName>
    </recommendedName>
</protein>
<name>C1BC39_RHOOB</name>
<evidence type="ECO:0000313" key="2">
    <source>
        <dbReference type="EMBL" id="BAH55621.1"/>
    </source>
</evidence>